<evidence type="ECO:0000259" key="1">
    <source>
        <dbReference type="Pfam" id="PF06985"/>
    </source>
</evidence>
<reference evidence="2 3" key="1">
    <citation type="submission" date="2024-06" db="EMBL/GenBank/DDBJ databases">
        <title>Complete genome of Phlyctema vagabunda strain 19-DSS-EL-015.</title>
        <authorList>
            <person name="Fiorenzani C."/>
        </authorList>
    </citation>
    <scope>NUCLEOTIDE SEQUENCE [LARGE SCALE GENOMIC DNA]</scope>
    <source>
        <strain evidence="2 3">19-DSS-EL-015</strain>
    </source>
</reference>
<dbReference type="PANTHER" id="PTHR33112:SF16">
    <property type="entry name" value="HETEROKARYON INCOMPATIBILITY DOMAIN-CONTAINING PROTEIN"/>
    <property type="match status" value="1"/>
</dbReference>
<dbReference type="PANTHER" id="PTHR33112">
    <property type="entry name" value="DOMAIN PROTEIN, PUTATIVE-RELATED"/>
    <property type="match status" value="1"/>
</dbReference>
<protein>
    <submittedName>
        <fullName evidence="2">Heterokaryon incompatibility protein</fullName>
    </submittedName>
</protein>
<name>A0ABR4PKK2_9HELO</name>
<comment type="caution">
    <text evidence="2">The sequence shown here is derived from an EMBL/GenBank/DDBJ whole genome shotgun (WGS) entry which is preliminary data.</text>
</comment>
<accession>A0ABR4PKK2</accession>
<dbReference type="Proteomes" id="UP001629113">
    <property type="component" value="Unassembled WGS sequence"/>
</dbReference>
<gene>
    <name evidence="2" type="ORF">PVAG01_05577</name>
</gene>
<dbReference type="EMBL" id="JBFCZG010000004">
    <property type="protein sequence ID" value="KAL3423830.1"/>
    <property type="molecule type" value="Genomic_DNA"/>
</dbReference>
<keyword evidence="3" id="KW-1185">Reference proteome</keyword>
<sequence length="630" mass="70633">MDTADQLNNPPDRLLTTTGSSALLKAKKTLGCNICNDLDVFNLSIEVNDLHRGADGGCGSCCMLKDLVVHFMQQSSENNIFSLEILIDYAFYVSVIGKNKKTLFVIELYTKKGHPVAWRKIGPGRNVSVDSSSDACITQAKTWLSTCLKSHPACKRSDTSTLPSRVIDVQASDDQVRLYITKGEEAEYVALSHCWGGDLPLQTTVSTLKARQESIQFGESSKTFRDAVDVTKRLGIRYLWIDSVCIIQDSPDDWTAEAARMSAVYSNATVTISADRAARCSQGEMEELYARKRPEMPSNTNYTVHATGLPVESKLVSRGWVLQESLLSPRILHFNEEELSWICSSGSRCECRVRPGTAIPHMFRVPVEEGRPHSKQDLLREWPLIVMKFTRRQLTYPSDRLPAMSGLAGWVASQIRDTYLSGLWQSDLPFQLLWRAERSSEADQNKIARFKQPYAPSWSWASVSCPISYHDPHTTQFERLNPGYNSNGSIKPLLEVLESFAIPCTPNIYGPIKKAVLKVRARVEDIYARFQPGQEPDLLYPVKVFGHDASKIKVWLDVASDFVSEHGDKYVLMLAGEWSYSGGWCPISEEAVCLLLRPLGNQYVRVGFVRGAGSMKAWRTTVPERIIELI</sequence>
<feature type="domain" description="Heterokaryon incompatibility" evidence="1">
    <location>
        <begin position="188"/>
        <end position="324"/>
    </location>
</feature>
<dbReference type="InterPro" id="IPR010730">
    <property type="entry name" value="HET"/>
</dbReference>
<proteinExistence type="predicted"/>
<organism evidence="2 3">
    <name type="scientific">Phlyctema vagabunda</name>
    <dbReference type="NCBI Taxonomy" id="108571"/>
    <lineage>
        <taxon>Eukaryota</taxon>
        <taxon>Fungi</taxon>
        <taxon>Dikarya</taxon>
        <taxon>Ascomycota</taxon>
        <taxon>Pezizomycotina</taxon>
        <taxon>Leotiomycetes</taxon>
        <taxon>Helotiales</taxon>
        <taxon>Dermateaceae</taxon>
        <taxon>Phlyctema</taxon>
    </lineage>
</organism>
<evidence type="ECO:0000313" key="3">
    <source>
        <dbReference type="Proteomes" id="UP001629113"/>
    </source>
</evidence>
<dbReference type="Pfam" id="PF06985">
    <property type="entry name" value="HET"/>
    <property type="match status" value="1"/>
</dbReference>
<evidence type="ECO:0000313" key="2">
    <source>
        <dbReference type="EMBL" id="KAL3423830.1"/>
    </source>
</evidence>